<organism evidence="2 3">
    <name type="scientific">Saccharomycodes ludwigii</name>
    <dbReference type="NCBI Taxonomy" id="36035"/>
    <lineage>
        <taxon>Eukaryota</taxon>
        <taxon>Fungi</taxon>
        <taxon>Dikarya</taxon>
        <taxon>Ascomycota</taxon>
        <taxon>Saccharomycotina</taxon>
        <taxon>Saccharomycetes</taxon>
        <taxon>Saccharomycodales</taxon>
        <taxon>Saccharomycodaceae</taxon>
        <taxon>Saccharomycodes</taxon>
    </lineage>
</organism>
<evidence type="ECO:0000259" key="1">
    <source>
        <dbReference type="PROSITE" id="PS50904"/>
    </source>
</evidence>
<dbReference type="PROSITE" id="PS50904">
    <property type="entry name" value="PRELI_MSF1"/>
    <property type="match status" value="1"/>
</dbReference>
<feature type="domain" description="PRELI/MSF1" evidence="1">
    <location>
        <begin position="1"/>
        <end position="175"/>
    </location>
</feature>
<dbReference type="AlphaFoldDB" id="A0A376B3T9"/>
<evidence type="ECO:0000313" key="2">
    <source>
        <dbReference type="EMBL" id="SSD59321.1"/>
    </source>
</evidence>
<dbReference type="Pfam" id="PF04707">
    <property type="entry name" value="PRELI"/>
    <property type="match status" value="1"/>
</dbReference>
<reference evidence="3" key="1">
    <citation type="submission" date="2018-06" db="EMBL/GenBank/DDBJ databases">
        <authorList>
            <person name="Guldener U."/>
        </authorList>
    </citation>
    <scope>NUCLEOTIDE SEQUENCE [LARGE SCALE GENOMIC DNA]</scope>
    <source>
        <strain evidence="3">UTAD17</strain>
    </source>
</reference>
<dbReference type="Proteomes" id="UP000262825">
    <property type="component" value="Unassembled WGS sequence"/>
</dbReference>
<gene>
    <name evidence="2" type="ORF">SCODWIG_01082</name>
</gene>
<proteinExistence type="predicted"/>
<dbReference type="OrthoDB" id="341300at2759"/>
<accession>A0A376B3T9</accession>
<name>A0A376B3T9_9ASCO</name>
<evidence type="ECO:0000313" key="3">
    <source>
        <dbReference type="Proteomes" id="UP000262825"/>
    </source>
</evidence>
<dbReference type="VEuPathDB" id="FungiDB:SCODWIG_01082"/>
<dbReference type="EMBL" id="UFAJ01000124">
    <property type="protein sequence ID" value="SSD59321.1"/>
    <property type="molecule type" value="Genomic_DNA"/>
</dbReference>
<sequence>MVLWNRSQHIFNTDFKTVSLAFFNRYPNPYAHHVLSIDTLSREIDPTTGELVTTRIIKKAGKLPEWIKPFLGKISESWIIEISKIDKENLLLTTYTKNLDHTKIIKVEEYTTYKYDNKINQTLVESNVKFSSGFGRMNTFRNRIEQWSHEKFTENIKKSRLGMKFVIDQYLIKSNLN</sequence>
<dbReference type="InterPro" id="IPR037365">
    <property type="entry name" value="Slowmo/Ups"/>
</dbReference>
<dbReference type="InterPro" id="IPR006797">
    <property type="entry name" value="PRELI/MSF1_dom"/>
</dbReference>
<protein>
    <submittedName>
        <fullName evidence="2">Probable Protein UPS1, mitochondrial</fullName>
    </submittedName>
</protein>
<dbReference type="PANTHER" id="PTHR11158">
    <property type="entry name" value="MSF1/PX19 RELATED"/>
    <property type="match status" value="1"/>
</dbReference>
<dbReference type="GO" id="GO:0005758">
    <property type="term" value="C:mitochondrial intermembrane space"/>
    <property type="evidence" value="ECO:0007669"/>
    <property type="project" value="InterPro"/>
</dbReference>
<keyword evidence="3" id="KW-1185">Reference proteome</keyword>